<dbReference type="RefSeq" id="WP_382316782.1">
    <property type="nucleotide sequence ID" value="NZ_JBHUFD010000018.1"/>
</dbReference>
<organism evidence="2 3">
    <name type="scientific">Hymenobacter bucti</name>
    <dbReference type="NCBI Taxonomy" id="1844114"/>
    <lineage>
        <taxon>Bacteria</taxon>
        <taxon>Pseudomonadati</taxon>
        <taxon>Bacteroidota</taxon>
        <taxon>Cytophagia</taxon>
        <taxon>Cytophagales</taxon>
        <taxon>Hymenobacteraceae</taxon>
        <taxon>Hymenobacter</taxon>
    </lineage>
</organism>
<keyword evidence="3" id="KW-1185">Reference proteome</keyword>
<accession>A0ABW4QYN3</accession>
<name>A0ABW4QYN3_9BACT</name>
<sequence>MHKKRFSTLSRQLLVALLSCGGLVGQPKPAQAQAQTAPYVIDLGEQALAVPTRTFYIKQVLDGRTSRAGIGTVRRGMGNVAQRAELKPTVATALQALLAQQLPARPTDQPVLALVRALHVQEDITFSNEQASDAVALDFYLLDDLGNAHFALATSETVRSKGLETTARHPRQLAQALQACLTQLAGANWASVAAQPGHPVAELLGARPAAGPAYPILTDSLRPAGFYRTFLDFRNNSPVTSPALLVVPERVLGKGWADVSTYTPYLQEPDGARGAPLRGAWGFSDGRQVYIYHHKRYWQLARQGSSFGFVGPGAADPGAMSTAGALGGLAGAAIAAASTSGRPTDYTLDLLTGRVSTLADDERPAVPDTVLLHVYCRKSSLGPKPEPVYLNGALVGQLAENQTFTIAYTDHVKEVRLRLGSRMGRELVLQPDFLAPVYVRAGRYPDDETKAPLEVVPAKVGVFDLRFIKPGKPAE</sequence>
<evidence type="ECO:0000313" key="3">
    <source>
        <dbReference type="Proteomes" id="UP001597197"/>
    </source>
</evidence>
<dbReference type="Proteomes" id="UP001597197">
    <property type="component" value="Unassembled WGS sequence"/>
</dbReference>
<proteinExistence type="predicted"/>
<reference evidence="3" key="1">
    <citation type="journal article" date="2019" name="Int. J. Syst. Evol. Microbiol.">
        <title>The Global Catalogue of Microorganisms (GCM) 10K type strain sequencing project: providing services to taxonomists for standard genome sequencing and annotation.</title>
        <authorList>
            <consortium name="The Broad Institute Genomics Platform"/>
            <consortium name="The Broad Institute Genome Sequencing Center for Infectious Disease"/>
            <person name="Wu L."/>
            <person name="Ma J."/>
        </authorList>
    </citation>
    <scope>NUCLEOTIDE SEQUENCE [LARGE SCALE GENOMIC DNA]</scope>
    <source>
        <strain evidence="3">CGMCC 1.15795</strain>
    </source>
</reference>
<keyword evidence="1" id="KW-0732">Signal</keyword>
<feature type="signal peptide" evidence="1">
    <location>
        <begin position="1"/>
        <end position="32"/>
    </location>
</feature>
<protein>
    <submittedName>
        <fullName evidence="2">Uncharacterized protein</fullName>
    </submittedName>
</protein>
<evidence type="ECO:0000256" key="1">
    <source>
        <dbReference type="SAM" id="SignalP"/>
    </source>
</evidence>
<gene>
    <name evidence="2" type="ORF">ACFSDX_19980</name>
</gene>
<feature type="chain" id="PRO_5046636803" evidence="1">
    <location>
        <begin position="33"/>
        <end position="475"/>
    </location>
</feature>
<comment type="caution">
    <text evidence="2">The sequence shown here is derived from an EMBL/GenBank/DDBJ whole genome shotgun (WGS) entry which is preliminary data.</text>
</comment>
<evidence type="ECO:0000313" key="2">
    <source>
        <dbReference type="EMBL" id="MFD1874727.1"/>
    </source>
</evidence>
<dbReference type="EMBL" id="JBHUFD010000018">
    <property type="protein sequence ID" value="MFD1874727.1"/>
    <property type="molecule type" value="Genomic_DNA"/>
</dbReference>